<feature type="repeat" description="ANK" evidence="3">
    <location>
        <begin position="486"/>
        <end position="518"/>
    </location>
</feature>
<dbReference type="PROSITE" id="PS50297">
    <property type="entry name" value="ANK_REP_REGION"/>
    <property type="match status" value="7"/>
</dbReference>
<feature type="repeat" description="ANK" evidence="3">
    <location>
        <begin position="584"/>
        <end position="609"/>
    </location>
</feature>
<feature type="repeat" description="ANK" evidence="3">
    <location>
        <begin position="204"/>
        <end position="249"/>
    </location>
</feature>
<feature type="repeat" description="ANK" evidence="3">
    <location>
        <begin position="359"/>
        <end position="391"/>
    </location>
</feature>
<dbReference type="Proteomes" id="UP001233999">
    <property type="component" value="Unassembled WGS sequence"/>
</dbReference>
<keyword evidence="5" id="KW-1185">Reference proteome</keyword>
<reference evidence="4" key="2">
    <citation type="submission" date="2023-05" db="EMBL/GenBank/DDBJ databases">
        <authorList>
            <person name="Fouks B."/>
        </authorList>
    </citation>
    <scope>NUCLEOTIDE SEQUENCE</scope>
    <source>
        <strain evidence="4">Stay&amp;Tobe</strain>
        <tissue evidence="4">Testes</tissue>
    </source>
</reference>
<dbReference type="Gene3D" id="1.25.40.20">
    <property type="entry name" value="Ankyrin repeat-containing domain"/>
    <property type="match status" value="4"/>
</dbReference>
<dbReference type="EMBL" id="JASPKZ010007634">
    <property type="protein sequence ID" value="KAJ9583259.1"/>
    <property type="molecule type" value="Genomic_DNA"/>
</dbReference>
<dbReference type="SUPFAM" id="SSF48403">
    <property type="entry name" value="Ankyrin repeat"/>
    <property type="match status" value="2"/>
</dbReference>
<evidence type="ECO:0000256" key="3">
    <source>
        <dbReference type="PROSITE-ProRule" id="PRU00023"/>
    </source>
</evidence>
<feature type="repeat" description="ANK" evidence="3">
    <location>
        <begin position="392"/>
        <end position="413"/>
    </location>
</feature>
<reference evidence="4" key="1">
    <citation type="journal article" date="2023" name="IScience">
        <title>Live-bearing cockroach genome reveals convergent evolutionary mechanisms linked to viviparity in insects and beyond.</title>
        <authorList>
            <person name="Fouks B."/>
            <person name="Harrison M.C."/>
            <person name="Mikhailova A.A."/>
            <person name="Marchal E."/>
            <person name="English S."/>
            <person name="Carruthers M."/>
            <person name="Jennings E.C."/>
            <person name="Chiamaka E.L."/>
            <person name="Frigard R.A."/>
            <person name="Pippel M."/>
            <person name="Attardo G.M."/>
            <person name="Benoit J.B."/>
            <person name="Bornberg-Bauer E."/>
            <person name="Tobe S.S."/>
        </authorList>
    </citation>
    <scope>NUCLEOTIDE SEQUENCE</scope>
    <source>
        <strain evidence="4">Stay&amp;Tobe</strain>
    </source>
</reference>
<dbReference type="PRINTS" id="PR01415">
    <property type="entry name" value="ANKYRIN"/>
</dbReference>
<evidence type="ECO:0000256" key="1">
    <source>
        <dbReference type="ARBA" id="ARBA00022737"/>
    </source>
</evidence>
<comment type="caution">
    <text evidence="4">The sequence shown here is derived from an EMBL/GenBank/DDBJ whole genome shotgun (WGS) entry which is preliminary data.</text>
</comment>
<accession>A0AAD8EB06</accession>
<feature type="repeat" description="ANK" evidence="3">
    <location>
        <begin position="175"/>
        <end position="203"/>
    </location>
</feature>
<protein>
    <recommendedName>
        <fullName evidence="6">Ankyrin repeat protein</fullName>
    </recommendedName>
</protein>
<evidence type="ECO:0000313" key="4">
    <source>
        <dbReference type="EMBL" id="KAJ9583259.1"/>
    </source>
</evidence>
<organism evidence="4 5">
    <name type="scientific">Diploptera punctata</name>
    <name type="common">Pacific beetle cockroach</name>
    <dbReference type="NCBI Taxonomy" id="6984"/>
    <lineage>
        <taxon>Eukaryota</taxon>
        <taxon>Metazoa</taxon>
        <taxon>Ecdysozoa</taxon>
        <taxon>Arthropoda</taxon>
        <taxon>Hexapoda</taxon>
        <taxon>Insecta</taxon>
        <taxon>Pterygota</taxon>
        <taxon>Neoptera</taxon>
        <taxon>Polyneoptera</taxon>
        <taxon>Dictyoptera</taxon>
        <taxon>Blattodea</taxon>
        <taxon>Blaberoidea</taxon>
        <taxon>Blaberidae</taxon>
        <taxon>Diplopterinae</taxon>
        <taxon>Diploptera</taxon>
    </lineage>
</organism>
<dbReference type="SMART" id="SM00248">
    <property type="entry name" value="ANK"/>
    <property type="match status" value="11"/>
</dbReference>
<dbReference type="InterPro" id="IPR002110">
    <property type="entry name" value="Ankyrin_rpt"/>
</dbReference>
<feature type="repeat" description="ANK" evidence="3">
    <location>
        <begin position="551"/>
        <end position="583"/>
    </location>
</feature>
<evidence type="ECO:0008006" key="6">
    <source>
        <dbReference type="Google" id="ProtNLM"/>
    </source>
</evidence>
<dbReference type="InterPro" id="IPR036770">
    <property type="entry name" value="Ankyrin_rpt-contain_sf"/>
</dbReference>
<dbReference type="PANTHER" id="PTHR24123:SF33">
    <property type="entry name" value="PROTEIN HOS4"/>
    <property type="match status" value="1"/>
</dbReference>
<keyword evidence="2 3" id="KW-0040">ANK repeat</keyword>
<proteinExistence type="predicted"/>
<feature type="repeat" description="ANK" evidence="3">
    <location>
        <begin position="326"/>
        <end position="358"/>
    </location>
</feature>
<dbReference type="Pfam" id="PF12796">
    <property type="entry name" value="Ank_2"/>
    <property type="match status" value="4"/>
</dbReference>
<gene>
    <name evidence="4" type="ORF">L9F63_022392</name>
</gene>
<dbReference type="Pfam" id="PF00023">
    <property type="entry name" value="Ank"/>
    <property type="match status" value="1"/>
</dbReference>
<evidence type="ECO:0000256" key="2">
    <source>
        <dbReference type="ARBA" id="ARBA00023043"/>
    </source>
</evidence>
<feature type="repeat" description="ANK" evidence="3">
    <location>
        <begin position="453"/>
        <end position="485"/>
    </location>
</feature>
<dbReference type="PANTHER" id="PTHR24123">
    <property type="entry name" value="ANKYRIN REPEAT-CONTAINING"/>
    <property type="match status" value="1"/>
</dbReference>
<sequence>MLAEVFNDDANHFCRTGKVRLPSSLDVLLLYEQFVDKKLNIYFEKMYGNVSTGMLQMKIDDEKLKLQQSHMSCAMFSYFNDIYFDELNSLDSVKAENVKFIERFNRGKDKNGIVTHTVGDKAVFVHRTFAEYFVAMWISQNFQTELYLIKQIYFNKNFEVIQKFVDRMLTKGHELHIAVINTDLPKVQNLILEQSADVNKRDRGDRTALHLAIMNVHNQIYFDKLLHDGKYRIIETLLEHGADVNCVDKVLHCSPLQLAKDIEKWYSFGKLGNQADDIDQVGHSGMHVEYRPNALLEFVINEAQEKEHVNLVKFALNCGVSEQLNMGYTMLHKAARSGHLKLVQLFIERGTDVNASNVFKRTPLSEATEVGHVKVVELLVEHGASVNLRDADGRTALAIAADNGNYKLVDFLLPLTSCDVNDIDSVICAASCGDVEAAQILIQNKSINSQKKFGVTALFLAAGLGKHKMVEFLLQHGAYVDISDNSNRTPLMLAALNGHVKTAKLLLEHGASVNVIGEYGWNPLILAVGGHHELVELLLLHGADVNTSSERGWTPLMEAAEFGSVRIVELLVKHGACVNARYEGGNTALSLAAQRNHVDVIELLKQHGAVERDTTNTC</sequence>
<dbReference type="AlphaFoldDB" id="A0AAD8EB06"/>
<evidence type="ECO:0000313" key="5">
    <source>
        <dbReference type="Proteomes" id="UP001233999"/>
    </source>
</evidence>
<keyword evidence="1" id="KW-0677">Repeat</keyword>
<dbReference type="InterPro" id="IPR051165">
    <property type="entry name" value="Multifunctional_ANK_Repeat"/>
</dbReference>
<name>A0AAD8EB06_DIPPU</name>
<dbReference type="PROSITE" id="PS50088">
    <property type="entry name" value="ANK_REPEAT"/>
    <property type="match status" value="9"/>
</dbReference>